<accession>A0A8H4RPE2</accession>
<feature type="transmembrane region" description="Helical" evidence="2">
    <location>
        <begin position="24"/>
        <end position="46"/>
    </location>
</feature>
<proteinExistence type="predicted"/>
<evidence type="ECO:0000313" key="4">
    <source>
        <dbReference type="Proteomes" id="UP000566819"/>
    </source>
</evidence>
<evidence type="ECO:0000313" key="3">
    <source>
        <dbReference type="EMBL" id="KAF4633650.1"/>
    </source>
</evidence>
<dbReference type="Proteomes" id="UP000566819">
    <property type="component" value="Unassembled WGS sequence"/>
</dbReference>
<protein>
    <submittedName>
        <fullName evidence="3">Uncharacterized protein</fullName>
    </submittedName>
</protein>
<keyword evidence="2" id="KW-0472">Membrane</keyword>
<keyword evidence="4" id="KW-1185">Reference proteome</keyword>
<reference evidence="3 4" key="1">
    <citation type="submission" date="2020-03" db="EMBL/GenBank/DDBJ databases">
        <title>Draft Genome Sequence of Cudoniella acicularis.</title>
        <authorList>
            <person name="Buettner E."/>
            <person name="Kellner H."/>
        </authorList>
    </citation>
    <scope>NUCLEOTIDE SEQUENCE [LARGE SCALE GENOMIC DNA]</scope>
    <source>
        <strain evidence="3 4">DSM 108380</strain>
    </source>
</reference>
<gene>
    <name evidence="3" type="ORF">G7Y89_g4466</name>
</gene>
<feature type="compositionally biased region" description="Pro residues" evidence="1">
    <location>
        <begin position="101"/>
        <end position="115"/>
    </location>
</feature>
<organism evidence="3 4">
    <name type="scientific">Cudoniella acicularis</name>
    <dbReference type="NCBI Taxonomy" id="354080"/>
    <lineage>
        <taxon>Eukaryota</taxon>
        <taxon>Fungi</taxon>
        <taxon>Dikarya</taxon>
        <taxon>Ascomycota</taxon>
        <taxon>Pezizomycotina</taxon>
        <taxon>Leotiomycetes</taxon>
        <taxon>Helotiales</taxon>
        <taxon>Tricladiaceae</taxon>
        <taxon>Cudoniella</taxon>
    </lineage>
</organism>
<dbReference type="AlphaFoldDB" id="A0A8H4RPE2"/>
<feature type="region of interest" description="Disordered" evidence="1">
    <location>
        <begin position="96"/>
        <end position="130"/>
    </location>
</feature>
<keyword evidence="2" id="KW-0812">Transmembrane</keyword>
<evidence type="ECO:0000256" key="1">
    <source>
        <dbReference type="SAM" id="MobiDB-lite"/>
    </source>
</evidence>
<comment type="caution">
    <text evidence="3">The sequence shown here is derived from an EMBL/GenBank/DDBJ whole genome shotgun (WGS) entry which is preliminary data.</text>
</comment>
<name>A0A8H4RPE2_9HELO</name>
<sequence>MAPTLSELLKRDEYVVYYRRQPSLAAIIVSASISVIILIICIILCVRRSSHRRAARQGTRIINAGNNNYEQVQPLGAPQPYGGDFPRPMDVHYGAPVPGAYIPPPQNSGFVPPPYQEKVQQHQQQQQQPLMQSYANAPMHGEAAEYYRHQ</sequence>
<evidence type="ECO:0000256" key="2">
    <source>
        <dbReference type="SAM" id="Phobius"/>
    </source>
</evidence>
<dbReference type="EMBL" id="JAAMPI010000243">
    <property type="protein sequence ID" value="KAF4633650.1"/>
    <property type="molecule type" value="Genomic_DNA"/>
</dbReference>
<keyword evidence="2" id="KW-1133">Transmembrane helix</keyword>